<comment type="subcellular location">
    <subcellularLocation>
        <location evidence="1">Cytoplasm</location>
        <location evidence="1">Cytoskeleton</location>
    </subcellularLocation>
</comment>
<dbReference type="InterPro" id="IPR048278">
    <property type="entry name" value="PFN"/>
</dbReference>
<keyword evidence="8" id="KW-1185">Reference proteome</keyword>
<keyword evidence="3" id="KW-0963">Cytoplasm</keyword>
<reference evidence="7" key="1">
    <citation type="submission" date="2023-10" db="EMBL/GenBank/DDBJ databases">
        <authorList>
            <person name="Hackl T."/>
        </authorList>
    </citation>
    <scope>NUCLEOTIDE SEQUENCE</scope>
</reference>
<keyword evidence="5" id="KW-0206">Cytoskeleton</keyword>
<dbReference type="GO" id="GO:0005938">
    <property type="term" value="C:cell cortex"/>
    <property type="evidence" value="ECO:0007669"/>
    <property type="project" value="TreeGrafter"/>
</dbReference>
<evidence type="ECO:0000256" key="3">
    <source>
        <dbReference type="ARBA" id="ARBA00022490"/>
    </source>
</evidence>
<dbReference type="Gene3D" id="3.30.450.30">
    <property type="entry name" value="Dynein light chain 2a, cytoplasmic"/>
    <property type="match status" value="1"/>
</dbReference>
<dbReference type="Proteomes" id="UP001295740">
    <property type="component" value="Unassembled WGS sequence"/>
</dbReference>
<dbReference type="CDD" id="cd00148">
    <property type="entry name" value="PROF"/>
    <property type="match status" value="1"/>
</dbReference>
<dbReference type="GO" id="GO:0003785">
    <property type="term" value="F:actin monomer binding"/>
    <property type="evidence" value="ECO:0007669"/>
    <property type="project" value="TreeGrafter"/>
</dbReference>
<dbReference type="GO" id="GO:0005856">
    <property type="term" value="C:cytoskeleton"/>
    <property type="evidence" value="ECO:0007669"/>
    <property type="project" value="UniProtKB-SubCell"/>
</dbReference>
<dbReference type="PRINTS" id="PR00392">
    <property type="entry name" value="PROFILIN"/>
</dbReference>
<evidence type="ECO:0000313" key="7">
    <source>
        <dbReference type="EMBL" id="CAJ2501944.1"/>
    </source>
</evidence>
<evidence type="ECO:0000256" key="2">
    <source>
        <dbReference type="ARBA" id="ARBA00010058"/>
    </source>
</evidence>
<evidence type="ECO:0000313" key="8">
    <source>
        <dbReference type="Proteomes" id="UP001295740"/>
    </source>
</evidence>
<organism evidence="7 8">
    <name type="scientific">Anthostomella pinea</name>
    <dbReference type="NCBI Taxonomy" id="933095"/>
    <lineage>
        <taxon>Eukaryota</taxon>
        <taxon>Fungi</taxon>
        <taxon>Dikarya</taxon>
        <taxon>Ascomycota</taxon>
        <taxon>Pezizomycotina</taxon>
        <taxon>Sordariomycetes</taxon>
        <taxon>Xylariomycetidae</taxon>
        <taxon>Xylariales</taxon>
        <taxon>Xylariaceae</taxon>
        <taxon>Anthostomella</taxon>
    </lineage>
</organism>
<dbReference type="InterPro" id="IPR036140">
    <property type="entry name" value="PFN_sf"/>
</dbReference>
<gene>
    <name evidence="7" type="ORF">KHLLAP_LOCUS2412</name>
</gene>
<comment type="similarity">
    <text evidence="2 6">Belongs to the profilin family.</text>
</comment>
<sequence length="149" mass="15704">MSWQGKPLPGICNPHLLSRAPGGGKILVGTGHLDKAAIISIAGDSVWATSSGFTVKPEEMTNIVKILTAGSGYDEVRANGVHVAGDRFVVTQLPDTTERSIYGRSGRTGIVVAKTKQAIIVAHYGENQQVGNATQTVEALADYLIKVGY</sequence>
<evidence type="ECO:0000256" key="1">
    <source>
        <dbReference type="ARBA" id="ARBA00004245"/>
    </source>
</evidence>
<dbReference type="SMART" id="SM00392">
    <property type="entry name" value="PROF"/>
    <property type="match status" value="1"/>
</dbReference>
<accession>A0AAI8YC88</accession>
<dbReference type="PANTHER" id="PTHR11604">
    <property type="entry name" value="PROFILIN"/>
    <property type="match status" value="1"/>
</dbReference>
<evidence type="ECO:0000256" key="5">
    <source>
        <dbReference type="ARBA" id="ARBA00023212"/>
    </source>
</evidence>
<dbReference type="InterPro" id="IPR005455">
    <property type="entry name" value="PFN_euk"/>
</dbReference>
<dbReference type="EMBL" id="CAUWAG010000003">
    <property type="protein sequence ID" value="CAJ2501944.1"/>
    <property type="molecule type" value="Genomic_DNA"/>
</dbReference>
<evidence type="ECO:0000256" key="4">
    <source>
        <dbReference type="ARBA" id="ARBA00023203"/>
    </source>
</evidence>
<dbReference type="Pfam" id="PF00235">
    <property type="entry name" value="Profilin"/>
    <property type="match status" value="1"/>
</dbReference>
<comment type="caution">
    <text evidence="7">The sequence shown here is derived from an EMBL/GenBank/DDBJ whole genome shotgun (WGS) entry which is preliminary data.</text>
</comment>
<proteinExistence type="inferred from homology"/>
<dbReference type="SUPFAM" id="SSF55770">
    <property type="entry name" value="Profilin (actin-binding protein)"/>
    <property type="match status" value="1"/>
</dbReference>
<protein>
    <recommendedName>
        <fullName evidence="6">Profilin</fullName>
    </recommendedName>
</protein>
<name>A0AAI8YC88_9PEZI</name>
<keyword evidence="4 6" id="KW-0009">Actin-binding</keyword>
<evidence type="ECO:0000256" key="6">
    <source>
        <dbReference type="RuleBase" id="RU003909"/>
    </source>
</evidence>
<dbReference type="AlphaFoldDB" id="A0AAI8YC88"/>
<dbReference type="PANTHER" id="PTHR11604:SF0">
    <property type="entry name" value="PROFILIN"/>
    <property type="match status" value="1"/>
</dbReference>